<dbReference type="GO" id="GO:0016747">
    <property type="term" value="F:acyltransferase activity, transferring groups other than amino-acyl groups"/>
    <property type="evidence" value="ECO:0007669"/>
    <property type="project" value="InterPro"/>
</dbReference>
<dbReference type="InterPro" id="IPR051531">
    <property type="entry name" value="N-acetyltransferase"/>
</dbReference>
<proteinExistence type="predicted"/>
<evidence type="ECO:0000259" key="1">
    <source>
        <dbReference type="PROSITE" id="PS51186"/>
    </source>
</evidence>
<sequence>MLLRFVDDIATSRLSLISITPEMLRAEQAGEGRLGELIRCVVPTNWPHENWEPHVYDFMLTQLKEHPDQLGWQRYVGLVCPDGFRTLIGSLGAFTKADRPSECEIGYGMLPQFEGRGFATEGARALIEYLREDERIESVIAHTFPSIPASIRVMEKCGMVFDGDGEEAGTVRYRLPLRPLLRAEQQIPAG</sequence>
<dbReference type="AlphaFoldDB" id="A0A7Y9NQH2"/>
<dbReference type="InterPro" id="IPR016181">
    <property type="entry name" value="Acyl_CoA_acyltransferase"/>
</dbReference>
<keyword evidence="2" id="KW-0808">Transferase</keyword>
<comment type="caution">
    <text evidence="2">The sequence shown here is derived from an EMBL/GenBank/DDBJ whole genome shotgun (WGS) entry which is preliminary data.</text>
</comment>
<protein>
    <submittedName>
        <fullName evidence="2">RimJ/RimL family protein N-acetyltransferase</fullName>
    </submittedName>
</protein>
<reference evidence="2 3" key="1">
    <citation type="submission" date="2020-07" db="EMBL/GenBank/DDBJ databases">
        <title>Genomic Encyclopedia of Type Strains, Phase IV (KMG-V): Genome sequencing to study the core and pangenomes of soil and plant-associated prokaryotes.</title>
        <authorList>
            <person name="Whitman W."/>
        </authorList>
    </citation>
    <scope>NUCLEOTIDE SEQUENCE [LARGE SCALE GENOMIC DNA]</scope>
    <source>
        <strain evidence="2 3">M8UP30</strain>
    </source>
</reference>
<gene>
    <name evidence="2" type="ORF">HDF12_004079</name>
</gene>
<organism evidence="2 3">
    <name type="scientific">Tunturiibacter lichenicola</name>
    <dbReference type="NCBI Taxonomy" id="2051959"/>
    <lineage>
        <taxon>Bacteria</taxon>
        <taxon>Pseudomonadati</taxon>
        <taxon>Acidobacteriota</taxon>
        <taxon>Terriglobia</taxon>
        <taxon>Terriglobales</taxon>
        <taxon>Acidobacteriaceae</taxon>
        <taxon>Tunturiibacter</taxon>
    </lineage>
</organism>
<accession>A0A7Y9NQH2</accession>
<dbReference type="EMBL" id="JACCCV010000002">
    <property type="protein sequence ID" value="NYF53680.1"/>
    <property type="molecule type" value="Genomic_DNA"/>
</dbReference>
<feature type="domain" description="N-acetyltransferase" evidence="1">
    <location>
        <begin position="36"/>
        <end position="178"/>
    </location>
</feature>
<evidence type="ECO:0000313" key="2">
    <source>
        <dbReference type="EMBL" id="NYF53680.1"/>
    </source>
</evidence>
<dbReference type="InterPro" id="IPR000182">
    <property type="entry name" value="GNAT_dom"/>
</dbReference>
<dbReference type="PROSITE" id="PS51186">
    <property type="entry name" value="GNAT"/>
    <property type="match status" value="1"/>
</dbReference>
<evidence type="ECO:0000313" key="3">
    <source>
        <dbReference type="Proteomes" id="UP000534186"/>
    </source>
</evidence>
<dbReference type="Pfam" id="PF13302">
    <property type="entry name" value="Acetyltransf_3"/>
    <property type="match status" value="1"/>
</dbReference>
<dbReference type="SUPFAM" id="SSF55729">
    <property type="entry name" value="Acyl-CoA N-acyltransferases (Nat)"/>
    <property type="match status" value="1"/>
</dbReference>
<dbReference type="PANTHER" id="PTHR43792:SF1">
    <property type="entry name" value="N-ACETYLTRANSFERASE DOMAIN-CONTAINING PROTEIN"/>
    <property type="match status" value="1"/>
</dbReference>
<dbReference type="Gene3D" id="3.40.630.30">
    <property type="match status" value="1"/>
</dbReference>
<dbReference type="PANTHER" id="PTHR43792">
    <property type="entry name" value="GNAT FAMILY, PUTATIVE (AFU_ORTHOLOGUE AFUA_3G00765)-RELATED-RELATED"/>
    <property type="match status" value="1"/>
</dbReference>
<dbReference type="Proteomes" id="UP000534186">
    <property type="component" value="Unassembled WGS sequence"/>
</dbReference>
<name>A0A7Y9NQH2_9BACT</name>